<feature type="region of interest" description="Disordered" evidence="1">
    <location>
        <begin position="1"/>
        <end position="75"/>
    </location>
</feature>
<evidence type="ECO:0000313" key="3">
    <source>
        <dbReference type="WBParaSite" id="MBELARI_LOCUS18260"/>
    </source>
</evidence>
<feature type="compositionally biased region" description="Basic and acidic residues" evidence="1">
    <location>
        <begin position="1"/>
        <end position="12"/>
    </location>
</feature>
<dbReference type="AlphaFoldDB" id="A0AAF3EVM7"/>
<protein>
    <submittedName>
        <fullName evidence="3">Uncharacterized protein</fullName>
    </submittedName>
</protein>
<reference evidence="3" key="1">
    <citation type="submission" date="2024-02" db="UniProtKB">
        <authorList>
            <consortium name="WormBaseParasite"/>
        </authorList>
    </citation>
    <scope>IDENTIFICATION</scope>
</reference>
<feature type="compositionally biased region" description="Basic and acidic residues" evidence="1">
    <location>
        <begin position="54"/>
        <end position="69"/>
    </location>
</feature>
<name>A0AAF3EVM7_9BILA</name>
<sequence>MVAVEMLEKEGEIVEDSLVTDQAHDTSPEKQSTSGAASPEAPKSALVKGSKQSRKAEMRNKREKKKEAKAVSANRQSIQVKTMDEFIKELEFAKVKKDLMAHFAKMEVSPPQE</sequence>
<organism evidence="2 3">
    <name type="scientific">Mesorhabditis belari</name>
    <dbReference type="NCBI Taxonomy" id="2138241"/>
    <lineage>
        <taxon>Eukaryota</taxon>
        <taxon>Metazoa</taxon>
        <taxon>Ecdysozoa</taxon>
        <taxon>Nematoda</taxon>
        <taxon>Chromadorea</taxon>
        <taxon>Rhabditida</taxon>
        <taxon>Rhabditina</taxon>
        <taxon>Rhabditomorpha</taxon>
        <taxon>Rhabditoidea</taxon>
        <taxon>Rhabditidae</taxon>
        <taxon>Mesorhabditinae</taxon>
        <taxon>Mesorhabditis</taxon>
    </lineage>
</organism>
<dbReference type="Proteomes" id="UP000887575">
    <property type="component" value="Unassembled WGS sequence"/>
</dbReference>
<accession>A0AAF3EVM7</accession>
<dbReference type="WBParaSite" id="MBELARI_LOCUS18260">
    <property type="protein sequence ID" value="MBELARI_LOCUS18260"/>
    <property type="gene ID" value="MBELARI_LOCUS18260"/>
</dbReference>
<proteinExistence type="predicted"/>
<evidence type="ECO:0000256" key="1">
    <source>
        <dbReference type="SAM" id="MobiDB-lite"/>
    </source>
</evidence>
<evidence type="ECO:0000313" key="2">
    <source>
        <dbReference type="Proteomes" id="UP000887575"/>
    </source>
</evidence>
<keyword evidence="2" id="KW-1185">Reference proteome</keyword>